<keyword evidence="2" id="KW-0808">Transferase</keyword>
<dbReference type="GO" id="GO:0008168">
    <property type="term" value="F:methyltransferase activity"/>
    <property type="evidence" value="ECO:0007669"/>
    <property type="project" value="UniProtKB-KW"/>
</dbReference>
<dbReference type="InterPro" id="IPR029063">
    <property type="entry name" value="SAM-dependent_MTases_sf"/>
</dbReference>
<dbReference type="InterPro" id="IPR050508">
    <property type="entry name" value="Methyltransf_Superfamily"/>
</dbReference>
<comment type="caution">
    <text evidence="2">The sequence shown here is derived from an EMBL/GenBank/DDBJ whole genome shotgun (WGS) entry which is preliminary data.</text>
</comment>
<dbReference type="RefSeq" id="WP_275820798.1">
    <property type="nucleotide sequence ID" value="NZ_JARHUD010000003.1"/>
</dbReference>
<dbReference type="Proteomes" id="UP001215503">
    <property type="component" value="Unassembled WGS sequence"/>
</dbReference>
<evidence type="ECO:0000259" key="1">
    <source>
        <dbReference type="Pfam" id="PF08241"/>
    </source>
</evidence>
<evidence type="ECO:0000313" key="3">
    <source>
        <dbReference type="Proteomes" id="UP001215503"/>
    </source>
</evidence>
<dbReference type="Gene3D" id="3.40.50.150">
    <property type="entry name" value="Vaccinia Virus protein VP39"/>
    <property type="match status" value="1"/>
</dbReference>
<organism evidence="2 3">
    <name type="scientific">Aquibaculum arenosum</name>
    <dbReference type="NCBI Taxonomy" id="3032591"/>
    <lineage>
        <taxon>Bacteria</taxon>
        <taxon>Pseudomonadati</taxon>
        <taxon>Pseudomonadota</taxon>
        <taxon>Alphaproteobacteria</taxon>
        <taxon>Rhodospirillales</taxon>
        <taxon>Rhodovibrionaceae</taxon>
        <taxon>Aquibaculum</taxon>
    </lineage>
</organism>
<proteinExistence type="predicted"/>
<protein>
    <submittedName>
        <fullName evidence="2">Class I SAM-dependent methyltransferase</fullName>
    </submittedName>
</protein>
<gene>
    <name evidence="2" type="ORF">P2G67_05375</name>
</gene>
<dbReference type="PANTHER" id="PTHR42912:SF80">
    <property type="entry name" value="METHYLTRANSFERASE DOMAIN-CONTAINING PROTEIN"/>
    <property type="match status" value="1"/>
</dbReference>
<accession>A0ABT5YKC7</accession>
<feature type="domain" description="Methyltransferase type 11" evidence="1">
    <location>
        <begin position="64"/>
        <end position="157"/>
    </location>
</feature>
<dbReference type="GO" id="GO:0032259">
    <property type="term" value="P:methylation"/>
    <property type="evidence" value="ECO:0007669"/>
    <property type="project" value="UniProtKB-KW"/>
</dbReference>
<dbReference type="InterPro" id="IPR013216">
    <property type="entry name" value="Methyltransf_11"/>
</dbReference>
<evidence type="ECO:0000313" key="2">
    <source>
        <dbReference type="EMBL" id="MDF2095401.1"/>
    </source>
</evidence>
<dbReference type="PANTHER" id="PTHR42912">
    <property type="entry name" value="METHYLTRANSFERASE"/>
    <property type="match status" value="1"/>
</dbReference>
<sequence>MVTARKAESLDTVYSATSPDDVARKYDEWAENYDGEMASLGYRHPTICLALLCRHLPVGEGPILDAGAGTGLIGEWLKIVGYSSAEALDISEGMLEVAHRKGVYDRLHRAAMGQSLPLESDHFAGVVCAGVFTVGHVGAEGLDELARVVRPGGVIVLTVKDRLWEDGFAARVAEQARAGVWEVLEETPSYVSMPGRADTVPSRALALRVR</sequence>
<name>A0ABT5YKC7_9PROT</name>
<dbReference type="SUPFAM" id="SSF53335">
    <property type="entry name" value="S-adenosyl-L-methionine-dependent methyltransferases"/>
    <property type="match status" value="1"/>
</dbReference>
<keyword evidence="3" id="KW-1185">Reference proteome</keyword>
<reference evidence="2 3" key="1">
    <citation type="submission" date="2023-03" db="EMBL/GenBank/DDBJ databases">
        <title>Fodinicurvata sp. CAU 1616 isolated from sea sendiment.</title>
        <authorList>
            <person name="Kim W."/>
        </authorList>
    </citation>
    <scope>NUCLEOTIDE SEQUENCE [LARGE SCALE GENOMIC DNA]</scope>
    <source>
        <strain evidence="2 3">CAU 1616</strain>
    </source>
</reference>
<keyword evidence="2" id="KW-0489">Methyltransferase</keyword>
<dbReference type="Pfam" id="PF08241">
    <property type="entry name" value="Methyltransf_11"/>
    <property type="match status" value="1"/>
</dbReference>
<dbReference type="EMBL" id="JARHUD010000003">
    <property type="protein sequence ID" value="MDF2095401.1"/>
    <property type="molecule type" value="Genomic_DNA"/>
</dbReference>
<dbReference type="CDD" id="cd02440">
    <property type="entry name" value="AdoMet_MTases"/>
    <property type="match status" value="1"/>
</dbReference>